<sequence length="138" mass="15480">MNNSALASEYLLRATRTLKESTDAFNDGDLYYTVVRCKETLENLASTLLSLYGILTASGSPVDVLGYLIETREIDQTIKAVISEIQETWREIIPVTFMNESPTKAPSVTARQAEVKPLLEKVTSLFDKTREIFDGFHN</sequence>
<dbReference type="Proteomes" id="UP000061362">
    <property type="component" value="Chromosome"/>
</dbReference>
<dbReference type="EMBL" id="CP012175">
    <property type="protein sequence ID" value="AKV80477.1"/>
    <property type="molecule type" value="Genomic_DNA"/>
</dbReference>
<dbReference type="Proteomes" id="UP000062475">
    <property type="component" value="Chromosome"/>
</dbReference>
<dbReference type="PATRIC" id="fig|43687.5.peg.641"/>
<dbReference type="Proteomes" id="UP000062398">
    <property type="component" value="Chromosome"/>
</dbReference>
<evidence type="ECO:0000313" key="5">
    <source>
        <dbReference type="EMBL" id="AKV80477.1"/>
    </source>
</evidence>
<dbReference type="AlphaFoldDB" id="A0A088E470"/>
<dbReference type="OMA" id="VFDEFHS"/>
<dbReference type="Proteomes" id="UP000068832">
    <property type="component" value="Chromosome"/>
</dbReference>
<evidence type="ECO:0000313" key="3">
    <source>
        <dbReference type="EMBL" id="AKV75981.1"/>
    </source>
</evidence>
<dbReference type="EMBL" id="CP012174">
    <property type="protein sequence ID" value="AKV78232.1"/>
    <property type="molecule type" value="Genomic_DNA"/>
</dbReference>
<reference evidence="6 8" key="3">
    <citation type="submission" date="2015-07" db="EMBL/GenBank/DDBJ databases">
        <title>Physiological, transcriptional responses and genome re-sequencing of acid resistant extremely thermoacidophilic Metallosphaera sedula SARC-M1.</title>
        <authorList>
            <person name="Ai C."/>
            <person name="McCarthy S."/>
            <person name="Eckrich V."/>
            <person name="Rudrappa D."/>
            <person name="Qiu G."/>
            <person name="Blum P."/>
        </authorList>
    </citation>
    <scope>NUCLEOTIDE SEQUENCE [LARGE SCALE GENOMIC DNA]</scope>
    <source>
        <strain evidence="6 8">SARC-M1</strain>
    </source>
</reference>
<dbReference type="Proteomes" id="UP000029084">
    <property type="component" value="Chromosome"/>
</dbReference>
<evidence type="ECO:0000313" key="1">
    <source>
        <dbReference type="EMBL" id="AIM26788.1"/>
    </source>
</evidence>
<gene>
    <name evidence="1" type="ORF">HA72_0626</name>
    <name evidence="2" type="ORF">MsedA_0639</name>
    <name evidence="3" type="ORF">MsedB_0639</name>
    <name evidence="4" type="ORF">MsedC_0638</name>
    <name evidence="5" type="ORF">MsedD_0639</name>
    <name evidence="6" type="ORF">MsedE_0639</name>
</gene>
<evidence type="ECO:0000313" key="2">
    <source>
        <dbReference type="EMBL" id="AKV73741.1"/>
    </source>
</evidence>
<evidence type="ECO:0000313" key="11">
    <source>
        <dbReference type="Proteomes" id="UP000062475"/>
    </source>
</evidence>
<evidence type="ECO:0000313" key="6">
    <source>
        <dbReference type="EMBL" id="AKV82724.1"/>
    </source>
</evidence>
<name>A0A088E470_9CREN</name>
<evidence type="ECO:0000313" key="10">
    <source>
        <dbReference type="Proteomes" id="UP000062398"/>
    </source>
</evidence>
<evidence type="ECO:0000313" key="12">
    <source>
        <dbReference type="Proteomes" id="UP000068832"/>
    </source>
</evidence>
<dbReference type="GeneID" id="97614313"/>
<reference evidence="1 7" key="1">
    <citation type="journal article" date="2014" name="J. Bacteriol.">
        <title>Role of an Archaeal PitA Transporter in the Copper and Arsenic Resistance of Metallosphaera sedula, an Extreme Thermoacidophile.</title>
        <authorList>
            <person name="McCarthy S."/>
            <person name="Ai C."/>
            <person name="Wheaton G."/>
            <person name="Tevatia R."/>
            <person name="Eckrich V."/>
            <person name="Kelly R."/>
            <person name="Blum P."/>
        </authorList>
    </citation>
    <scope>NUCLEOTIDE SEQUENCE [LARGE SCALE GENOMIC DNA]</scope>
    <source>
        <strain evidence="1 7">CuR1</strain>
    </source>
</reference>
<evidence type="ECO:0000313" key="9">
    <source>
        <dbReference type="Proteomes" id="UP000061362"/>
    </source>
</evidence>
<protein>
    <recommendedName>
        <fullName evidence="13">HEPN domain-containing protein</fullName>
    </recommendedName>
</protein>
<evidence type="ECO:0000313" key="7">
    <source>
        <dbReference type="Proteomes" id="UP000029084"/>
    </source>
</evidence>
<dbReference type="EMBL" id="CP012176">
    <property type="protein sequence ID" value="AKV82724.1"/>
    <property type="molecule type" value="Genomic_DNA"/>
</dbReference>
<accession>A0A088E470</accession>
<dbReference type="EMBL" id="CP008822">
    <property type="protein sequence ID" value="AIM26788.1"/>
    <property type="molecule type" value="Genomic_DNA"/>
</dbReference>
<evidence type="ECO:0000313" key="4">
    <source>
        <dbReference type="EMBL" id="AKV78232.1"/>
    </source>
</evidence>
<proteinExistence type="predicted"/>
<dbReference type="RefSeq" id="WP_012020588.1">
    <property type="nucleotide sequence ID" value="NZ_CP008822.1"/>
</dbReference>
<evidence type="ECO:0008006" key="13">
    <source>
        <dbReference type="Google" id="ProtNLM"/>
    </source>
</evidence>
<dbReference type="Proteomes" id="UP000056255">
    <property type="component" value="Chromosome"/>
</dbReference>
<dbReference type="OrthoDB" id="36388at2157"/>
<evidence type="ECO:0000313" key="8">
    <source>
        <dbReference type="Proteomes" id="UP000056255"/>
    </source>
</evidence>
<dbReference type="EMBL" id="CP012172">
    <property type="protein sequence ID" value="AKV73741.1"/>
    <property type="molecule type" value="Genomic_DNA"/>
</dbReference>
<organism evidence="1 7">
    <name type="scientific">Metallosphaera sedula</name>
    <dbReference type="NCBI Taxonomy" id="43687"/>
    <lineage>
        <taxon>Archaea</taxon>
        <taxon>Thermoproteota</taxon>
        <taxon>Thermoprotei</taxon>
        <taxon>Sulfolobales</taxon>
        <taxon>Sulfolobaceae</taxon>
        <taxon>Metallosphaera</taxon>
    </lineage>
</organism>
<reference evidence="9 10" key="2">
    <citation type="journal article" date="2015" name="Genome Announc.">
        <title>Complete Genome Sequences of Evolved Arsenate-Resistant Metallosphaera sedula Strains.</title>
        <authorList>
            <person name="Ai C."/>
            <person name="McCarthy S."/>
            <person name="Schackwitz W."/>
            <person name="Martin J."/>
            <person name="Lipzen A."/>
            <person name="Blum P."/>
        </authorList>
    </citation>
    <scope>NUCLEOTIDE SEQUENCE [LARGE SCALE GENOMIC DNA]</scope>
    <source>
        <strain evidence="4 10">ARS120-1</strain>
        <strain evidence="5 9">ARS120-2</strain>
        <strain evidence="2 12">ARS50-1</strain>
        <strain evidence="3 11">ARS50-2</strain>
    </source>
</reference>
<dbReference type="EMBL" id="CP012173">
    <property type="protein sequence ID" value="AKV75981.1"/>
    <property type="molecule type" value="Genomic_DNA"/>
</dbReference>